<sequence length="73" mass="7801">MAGAASCYTATAILVRSVTLLSPDLEQPVIPPASQGRRPTQPAVYDPPLPGLDPDIVTPPRSFSLLYLRRPTS</sequence>
<dbReference type="Proteomes" id="UP000324222">
    <property type="component" value="Unassembled WGS sequence"/>
</dbReference>
<reference evidence="2 3" key="1">
    <citation type="submission" date="2019-05" db="EMBL/GenBank/DDBJ databases">
        <title>Another draft genome of Portunus trituberculatus and its Hox gene families provides insights of decapod evolution.</title>
        <authorList>
            <person name="Jeong J.-H."/>
            <person name="Song I."/>
            <person name="Kim S."/>
            <person name="Choi T."/>
            <person name="Kim D."/>
            <person name="Ryu S."/>
            <person name="Kim W."/>
        </authorList>
    </citation>
    <scope>NUCLEOTIDE SEQUENCE [LARGE SCALE GENOMIC DNA]</scope>
    <source>
        <tissue evidence="2">Muscle</tissue>
    </source>
</reference>
<evidence type="ECO:0000313" key="3">
    <source>
        <dbReference type="Proteomes" id="UP000324222"/>
    </source>
</evidence>
<evidence type="ECO:0000313" key="2">
    <source>
        <dbReference type="EMBL" id="MPD02329.1"/>
    </source>
</evidence>
<accession>A0A5B7KBG8</accession>
<proteinExistence type="predicted"/>
<protein>
    <submittedName>
        <fullName evidence="2">Uncharacterized protein</fullName>
    </submittedName>
</protein>
<organism evidence="2 3">
    <name type="scientific">Portunus trituberculatus</name>
    <name type="common">Swimming crab</name>
    <name type="synonym">Neptunus trituberculatus</name>
    <dbReference type="NCBI Taxonomy" id="210409"/>
    <lineage>
        <taxon>Eukaryota</taxon>
        <taxon>Metazoa</taxon>
        <taxon>Ecdysozoa</taxon>
        <taxon>Arthropoda</taxon>
        <taxon>Crustacea</taxon>
        <taxon>Multicrustacea</taxon>
        <taxon>Malacostraca</taxon>
        <taxon>Eumalacostraca</taxon>
        <taxon>Eucarida</taxon>
        <taxon>Decapoda</taxon>
        <taxon>Pleocyemata</taxon>
        <taxon>Brachyura</taxon>
        <taxon>Eubrachyura</taxon>
        <taxon>Portunoidea</taxon>
        <taxon>Portunidae</taxon>
        <taxon>Portuninae</taxon>
        <taxon>Portunus</taxon>
    </lineage>
</organism>
<dbReference type="EMBL" id="VSRR010130966">
    <property type="protein sequence ID" value="MPD02329.1"/>
    <property type="molecule type" value="Genomic_DNA"/>
</dbReference>
<evidence type="ECO:0000256" key="1">
    <source>
        <dbReference type="SAM" id="MobiDB-lite"/>
    </source>
</evidence>
<dbReference type="AlphaFoldDB" id="A0A5B7KBG8"/>
<feature type="region of interest" description="Disordered" evidence="1">
    <location>
        <begin position="26"/>
        <end position="54"/>
    </location>
</feature>
<name>A0A5B7KBG8_PORTR</name>
<comment type="caution">
    <text evidence="2">The sequence shown here is derived from an EMBL/GenBank/DDBJ whole genome shotgun (WGS) entry which is preliminary data.</text>
</comment>
<keyword evidence="3" id="KW-1185">Reference proteome</keyword>
<gene>
    <name evidence="2" type="ORF">E2C01_097906</name>
</gene>